<dbReference type="CDD" id="cd13585">
    <property type="entry name" value="PBP2_TMBP_like"/>
    <property type="match status" value="1"/>
</dbReference>
<keyword evidence="3" id="KW-0813">Transport</keyword>
<comment type="caution">
    <text evidence="6">The sequence shown here is derived from an EMBL/GenBank/DDBJ whole genome shotgun (WGS) entry which is preliminary data.</text>
</comment>
<organism evidence="6 7">
    <name type="scientific">Cryobacterium adonitolivorans</name>
    <dbReference type="NCBI Taxonomy" id="1259189"/>
    <lineage>
        <taxon>Bacteria</taxon>
        <taxon>Bacillati</taxon>
        <taxon>Actinomycetota</taxon>
        <taxon>Actinomycetes</taxon>
        <taxon>Micrococcales</taxon>
        <taxon>Microbacteriaceae</taxon>
        <taxon>Cryobacterium</taxon>
    </lineage>
</organism>
<feature type="chain" id="PRO_5038818910" evidence="5">
    <location>
        <begin position="24"/>
        <end position="454"/>
    </location>
</feature>
<dbReference type="PANTHER" id="PTHR43649:SF31">
    <property type="entry name" value="SN-GLYCEROL-3-PHOSPHATE-BINDING PERIPLASMIC PROTEIN UGPB"/>
    <property type="match status" value="1"/>
</dbReference>
<feature type="signal peptide" evidence="5">
    <location>
        <begin position="1"/>
        <end position="23"/>
    </location>
</feature>
<evidence type="ECO:0000256" key="2">
    <source>
        <dbReference type="ARBA" id="ARBA00008520"/>
    </source>
</evidence>
<dbReference type="PROSITE" id="PS51257">
    <property type="entry name" value="PROKAR_LIPOPROTEIN"/>
    <property type="match status" value="1"/>
</dbReference>
<dbReference type="Pfam" id="PF13416">
    <property type="entry name" value="SBP_bac_8"/>
    <property type="match status" value="1"/>
</dbReference>
<dbReference type="RefSeq" id="WP_134454421.1">
    <property type="nucleotide sequence ID" value="NZ_SOFL01000044.1"/>
</dbReference>
<keyword evidence="4 5" id="KW-0732">Signal</keyword>
<proteinExistence type="inferred from homology"/>
<dbReference type="Proteomes" id="UP000297907">
    <property type="component" value="Unassembled WGS sequence"/>
</dbReference>
<dbReference type="InterPro" id="IPR006059">
    <property type="entry name" value="SBP"/>
</dbReference>
<evidence type="ECO:0000256" key="4">
    <source>
        <dbReference type="ARBA" id="ARBA00022729"/>
    </source>
</evidence>
<keyword evidence="7" id="KW-1185">Reference proteome</keyword>
<dbReference type="AlphaFoldDB" id="A0A4R8VZK1"/>
<comment type="subcellular location">
    <subcellularLocation>
        <location evidence="1">Cell envelope</location>
    </subcellularLocation>
</comment>
<sequence>MKKTTRALALLAAMPLLALTACSGGGGGDADAAAAGSITYWLWDSNQQPAYQQCATDFEAANPGASIKIEQYGYDDYFQTLTTSLVGGNAPDVITNHPSFFPQLASTGQLLALDDVVESEGINFDDYQAGIPELWVGEDGDRYGMPKDWDTVATIYNAAYLTEGGLTPESLVNLDWNPEDGGTWEDTIAHLSIDKNGVRGDEAGYDPQNVEVYGLGLKSKSGIGAFGQTQWSMYALSAGWEYSDKNPFGTEFNYADDEYIDTIAWWRSLIEKGYMPSYQAASSGVGIKDAFGAGSYALVTDGSWNARSYYGFEGIDAGIAPLPTGPTGERVGVLNGLADSVLASSENPELSKKWVGYMSTEACQNVVADAAVVFPALNSSSERAREAFTAAGIDVSVYFDAVAAGSVELAPIANHWVDVLAIMEPAVESVLIFEAEPESLKEAATDVNKLFAND</sequence>
<evidence type="ECO:0000313" key="6">
    <source>
        <dbReference type="EMBL" id="TFB99544.1"/>
    </source>
</evidence>
<evidence type="ECO:0000313" key="7">
    <source>
        <dbReference type="Proteomes" id="UP000297907"/>
    </source>
</evidence>
<dbReference type="SUPFAM" id="SSF53850">
    <property type="entry name" value="Periplasmic binding protein-like II"/>
    <property type="match status" value="1"/>
</dbReference>
<dbReference type="OrthoDB" id="1650177at2"/>
<gene>
    <name evidence="6" type="ORF">E3O42_13390</name>
</gene>
<dbReference type="GO" id="GO:0030313">
    <property type="term" value="C:cell envelope"/>
    <property type="evidence" value="ECO:0007669"/>
    <property type="project" value="UniProtKB-SubCell"/>
</dbReference>
<protein>
    <submittedName>
        <fullName evidence="6">Sugar ABC transporter substrate-binding protein</fullName>
    </submittedName>
</protein>
<dbReference type="InterPro" id="IPR050490">
    <property type="entry name" value="Bact_solute-bd_prot1"/>
</dbReference>
<evidence type="ECO:0000256" key="1">
    <source>
        <dbReference type="ARBA" id="ARBA00004196"/>
    </source>
</evidence>
<evidence type="ECO:0000256" key="5">
    <source>
        <dbReference type="SAM" id="SignalP"/>
    </source>
</evidence>
<dbReference type="EMBL" id="SOFL01000044">
    <property type="protein sequence ID" value="TFB99544.1"/>
    <property type="molecule type" value="Genomic_DNA"/>
</dbReference>
<reference evidence="6 7" key="1">
    <citation type="submission" date="2019-03" db="EMBL/GenBank/DDBJ databases">
        <title>Genomics of glacier-inhabiting Cryobacterium strains.</title>
        <authorList>
            <person name="Liu Q."/>
            <person name="Xin Y.-H."/>
        </authorList>
    </citation>
    <scope>NUCLEOTIDE SEQUENCE [LARGE SCALE GENOMIC DNA]</scope>
    <source>
        <strain evidence="6 7">RHLS22-1</strain>
    </source>
</reference>
<accession>A0A4R8VZK1</accession>
<comment type="similarity">
    <text evidence="2">Belongs to the bacterial solute-binding protein 1 family.</text>
</comment>
<evidence type="ECO:0000256" key="3">
    <source>
        <dbReference type="ARBA" id="ARBA00022448"/>
    </source>
</evidence>
<name>A0A4R8VZK1_9MICO</name>
<dbReference type="Gene3D" id="3.40.190.10">
    <property type="entry name" value="Periplasmic binding protein-like II"/>
    <property type="match status" value="1"/>
</dbReference>
<dbReference type="PANTHER" id="PTHR43649">
    <property type="entry name" value="ARABINOSE-BINDING PROTEIN-RELATED"/>
    <property type="match status" value="1"/>
</dbReference>